<dbReference type="EMBL" id="BARW01006716">
    <property type="protein sequence ID" value="GAI79776.1"/>
    <property type="molecule type" value="Genomic_DNA"/>
</dbReference>
<reference evidence="1" key="1">
    <citation type="journal article" date="2014" name="Front. Microbiol.">
        <title>High frequency of phylogenetically diverse reductive dehalogenase-homologous genes in deep subseafloor sedimentary metagenomes.</title>
        <authorList>
            <person name="Kawai M."/>
            <person name="Futagami T."/>
            <person name="Toyoda A."/>
            <person name="Takaki Y."/>
            <person name="Nishi S."/>
            <person name="Hori S."/>
            <person name="Arai W."/>
            <person name="Tsubouchi T."/>
            <person name="Morono Y."/>
            <person name="Uchiyama I."/>
            <person name="Ito T."/>
            <person name="Fujiyama A."/>
            <person name="Inagaki F."/>
            <person name="Takami H."/>
        </authorList>
    </citation>
    <scope>NUCLEOTIDE SEQUENCE</scope>
    <source>
        <strain evidence="1">Expedition CK06-06</strain>
    </source>
</reference>
<comment type="caution">
    <text evidence="1">The sequence shown here is derived from an EMBL/GenBank/DDBJ whole genome shotgun (WGS) entry which is preliminary data.</text>
</comment>
<accession>X1SKT2</accession>
<name>X1SKT2_9ZZZZ</name>
<evidence type="ECO:0000313" key="1">
    <source>
        <dbReference type="EMBL" id="GAI79776.1"/>
    </source>
</evidence>
<sequence length="41" mass="4763">MNKNEIIEILQDWNFWKKDLEAGSKSERNKGIIEGNGEVKT</sequence>
<protein>
    <submittedName>
        <fullName evidence="1">Uncharacterized protein</fullName>
    </submittedName>
</protein>
<dbReference type="AlphaFoldDB" id="X1SKT2"/>
<organism evidence="1">
    <name type="scientific">marine sediment metagenome</name>
    <dbReference type="NCBI Taxonomy" id="412755"/>
    <lineage>
        <taxon>unclassified sequences</taxon>
        <taxon>metagenomes</taxon>
        <taxon>ecological metagenomes</taxon>
    </lineage>
</organism>
<proteinExistence type="predicted"/>
<gene>
    <name evidence="1" type="ORF">S12H4_14101</name>
</gene>